<gene>
    <name evidence="3" type="ORF">ACFOGP_22520</name>
</gene>
<keyword evidence="4" id="KW-1185">Reference proteome</keyword>
<dbReference type="InterPro" id="IPR020904">
    <property type="entry name" value="Sc_DH/Rdtase_CS"/>
</dbReference>
<proteinExistence type="inferred from homology"/>
<dbReference type="Proteomes" id="UP001595632">
    <property type="component" value="Unassembled WGS sequence"/>
</dbReference>
<dbReference type="SUPFAM" id="SSF51735">
    <property type="entry name" value="NAD(P)-binding Rossmann-fold domains"/>
    <property type="match status" value="1"/>
</dbReference>
<dbReference type="InterPro" id="IPR036291">
    <property type="entry name" value="NAD(P)-bd_dom_sf"/>
</dbReference>
<evidence type="ECO:0000313" key="3">
    <source>
        <dbReference type="EMBL" id="MFC3145513.1"/>
    </source>
</evidence>
<dbReference type="PRINTS" id="PR00081">
    <property type="entry name" value="GDHRDH"/>
</dbReference>
<dbReference type="Pfam" id="PF13561">
    <property type="entry name" value="adh_short_C2"/>
    <property type="match status" value="1"/>
</dbReference>
<evidence type="ECO:0000313" key="4">
    <source>
        <dbReference type="Proteomes" id="UP001595632"/>
    </source>
</evidence>
<dbReference type="InterPro" id="IPR002347">
    <property type="entry name" value="SDR_fam"/>
</dbReference>
<dbReference type="Gene3D" id="3.40.50.720">
    <property type="entry name" value="NAD(P)-binding Rossmann-like Domain"/>
    <property type="match status" value="1"/>
</dbReference>
<accession>A0ABV7GY88</accession>
<dbReference type="PANTHER" id="PTHR42760:SF133">
    <property type="entry name" value="3-OXOACYL-[ACYL-CARRIER-PROTEIN] REDUCTASE"/>
    <property type="match status" value="1"/>
</dbReference>
<comment type="caution">
    <text evidence="3">The sequence shown here is derived from an EMBL/GenBank/DDBJ whole genome shotgun (WGS) entry which is preliminary data.</text>
</comment>
<dbReference type="PROSITE" id="PS00061">
    <property type="entry name" value="ADH_SHORT"/>
    <property type="match status" value="1"/>
</dbReference>
<reference evidence="4" key="1">
    <citation type="journal article" date="2019" name="Int. J. Syst. Evol. Microbiol.">
        <title>The Global Catalogue of Microorganisms (GCM) 10K type strain sequencing project: providing services to taxonomists for standard genome sequencing and annotation.</title>
        <authorList>
            <consortium name="The Broad Institute Genomics Platform"/>
            <consortium name="The Broad Institute Genome Sequencing Center for Infectious Disease"/>
            <person name="Wu L."/>
            <person name="Ma J."/>
        </authorList>
    </citation>
    <scope>NUCLEOTIDE SEQUENCE [LARGE SCALE GENOMIC DNA]</scope>
    <source>
        <strain evidence="4">KCTC 52366</strain>
    </source>
</reference>
<dbReference type="RefSeq" id="WP_275632468.1">
    <property type="nucleotide sequence ID" value="NZ_JARGYD010000003.1"/>
</dbReference>
<protein>
    <submittedName>
        <fullName evidence="3">SDR family NAD(P)-dependent oxidoreductase</fullName>
        <ecNumber evidence="3">1.1.1.-</ecNumber>
    </submittedName>
</protein>
<keyword evidence="2 3" id="KW-0560">Oxidoreductase</keyword>
<dbReference type="CDD" id="cd05233">
    <property type="entry name" value="SDR_c"/>
    <property type="match status" value="1"/>
</dbReference>
<comment type="similarity">
    <text evidence="1">Belongs to the short-chain dehydrogenases/reductases (SDR) family.</text>
</comment>
<evidence type="ECO:0000256" key="2">
    <source>
        <dbReference type="ARBA" id="ARBA00023002"/>
    </source>
</evidence>
<name>A0ABV7GY88_9RHOB</name>
<dbReference type="GO" id="GO:0016491">
    <property type="term" value="F:oxidoreductase activity"/>
    <property type="evidence" value="ECO:0007669"/>
    <property type="project" value="UniProtKB-KW"/>
</dbReference>
<organism evidence="3 4">
    <name type="scientific">Psychromarinibacter halotolerans</name>
    <dbReference type="NCBI Taxonomy" id="1775175"/>
    <lineage>
        <taxon>Bacteria</taxon>
        <taxon>Pseudomonadati</taxon>
        <taxon>Pseudomonadota</taxon>
        <taxon>Alphaproteobacteria</taxon>
        <taxon>Rhodobacterales</taxon>
        <taxon>Paracoccaceae</taxon>
        <taxon>Psychromarinibacter</taxon>
    </lineage>
</organism>
<sequence>MSGSAPLAVVTGVASGIGRAVAHRLASDGWSVLGVDISEPPADTPLTGCVRADLATVAGIEDAVTQLAGTTAHAFVHAAGIMRADNAQTHADAGTALWTLHVGAAHRLSRMLIPDMPDGRGRVVLLSSRAAQGRPGRGYYAASKAALDGLARSLAAEHVARGITVNVVAPAATDTPQLRDPARADAPVRPLPFGRVIRPEEVAATVAFLTSVDAGAITGQTITQCGGASLVASQSERSPT</sequence>
<dbReference type="EMBL" id="JBHRTB010000010">
    <property type="protein sequence ID" value="MFC3145513.1"/>
    <property type="molecule type" value="Genomic_DNA"/>
</dbReference>
<evidence type="ECO:0000256" key="1">
    <source>
        <dbReference type="ARBA" id="ARBA00006484"/>
    </source>
</evidence>
<dbReference type="EC" id="1.1.1.-" evidence="3"/>
<dbReference type="PANTHER" id="PTHR42760">
    <property type="entry name" value="SHORT-CHAIN DEHYDROGENASES/REDUCTASES FAMILY MEMBER"/>
    <property type="match status" value="1"/>
</dbReference>